<dbReference type="eggNOG" id="ENOG5033KPW">
    <property type="taxonomic scope" value="Bacteria"/>
</dbReference>
<evidence type="ECO:0000313" key="1">
    <source>
        <dbReference type="EMBL" id="AFM00755.1"/>
    </source>
</evidence>
<dbReference type="OrthoDB" id="2680637at2"/>
<dbReference type="AlphaFoldDB" id="I4A9X0"/>
<keyword evidence="2" id="KW-1185">Reference proteome</keyword>
<reference evidence="2" key="1">
    <citation type="submission" date="2012-06" db="EMBL/GenBank/DDBJ databases">
        <title>Complete sequence of Desulfitobacterium dehalogenans ATCC 51507.</title>
        <authorList>
            <person name="Lucas S."/>
            <person name="Han J."/>
            <person name="Lapidus A."/>
            <person name="Cheng J.-F."/>
            <person name="Goodwin L."/>
            <person name="Pitluck S."/>
            <person name="Peters L."/>
            <person name="Ovchinnikova G."/>
            <person name="Teshima H."/>
            <person name="Detter J.C."/>
            <person name="Han C."/>
            <person name="Tapia R."/>
            <person name="Land M."/>
            <person name="Hauser L."/>
            <person name="Kyrpides N."/>
            <person name="Ivanova N."/>
            <person name="Pagani I."/>
            <person name="Kruse T."/>
            <person name="de Vos W.M."/>
            <person name="Smidt H."/>
            <person name="Woyke T."/>
        </authorList>
    </citation>
    <scope>NUCLEOTIDE SEQUENCE [LARGE SCALE GENOMIC DNA]</scope>
    <source>
        <strain evidence="2">ATCC 51507 / DSM 9161 / JW/IU-DC1</strain>
    </source>
</reference>
<dbReference type="InterPro" id="IPR036638">
    <property type="entry name" value="HLH_DNA-bd_sf"/>
</dbReference>
<dbReference type="KEGG" id="ddh:Desde_2418"/>
<sequence length="57" mass="6701">MTNFDEILKQIERLREDMHRLAEEKELTDPSVVAASQMLDAALNAYYKFIKDKVKNE</sequence>
<name>I4A9X0_DESDJ</name>
<gene>
    <name evidence="1" type="ordered locus">Desde_2418</name>
</gene>
<dbReference type="InterPro" id="IPR018540">
    <property type="entry name" value="Spo0E-like"/>
</dbReference>
<dbReference type="RefSeq" id="WP_014794239.1">
    <property type="nucleotide sequence ID" value="NC_018017.1"/>
</dbReference>
<evidence type="ECO:0000313" key="2">
    <source>
        <dbReference type="Proteomes" id="UP000006053"/>
    </source>
</evidence>
<dbReference type="Proteomes" id="UP000006053">
    <property type="component" value="Chromosome"/>
</dbReference>
<dbReference type="InterPro" id="IPR037208">
    <property type="entry name" value="Spo0E-like_sf"/>
</dbReference>
<reference evidence="1 2" key="2">
    <citation type="journal article" date="2015" name="J. Bacteriol.">
        <title>Genomic, proteomic, and biochemical analysis of the organohalide respiratory pathway in Desulfitobacterium dehalogenans.</title>
        <authorList>
            <person name="Kruse T."/>
            <person name="van de Pas B.A."/>
            <person name="Atteia A."/>
            <person name="Krab K."/>
            <person name="Hagen W.R."/>
            <person name="Goodwin L."/>
            <person name="Chain P."/>
            <person name="Boeren S."/>
            <person name="Maphosa F."/>
            <person name="Schraa G."/>
            <person name="de Vos W.M."/>
            <person name="van der Oost J."/>
            <person name="Smidt H."/>
            <person name="Stams A.J."/>
        </authorList>
    </citation>
    <scope>NUCLEOTIDE SEQUENCE [LARGE SCALE GENOMIC DNA]</scope>
    <source>
        <strain evidence="2">ATCC 51507 / DSM 9161 / JW/IU-DC1</strain>
    </source>
</reference>
<dbReference type="Gene3D" id="4.10.280.10">
    <property type="entry name" value="Helix-loop-helix DNA-binding domain"/>
    <property type="match status" value="1"/>
</dbReference>
<dbReference type="GO" id="GO:0043937">
    <property type="term" value="P:regulation of sporulation"/>
    <property type="evidence" value="ECO:0007669"/>
    <property type="project" value="InterPro"/>
</dbReference>
<accession>I4A9X0</accession>
<dbReference type="Pfam" id="PF09388">
    <property type="entry name" value="SpoOE-like"/>
    <property type="match status" value="1"/>
</dbReference>
<dbReference type="EMBL" id="CP003348">
    <property type="protein sequence ID" value="AFM00755.1"/>
    <property type="molecule type" value="Genomic_DNA"/>
</dbReference>
<organism evidence="1 2">
    <name type="scientific">Desulfitobacterium dehalogenans (strain ATCC 51507 / DSM 9161 / JW/IU-DC1)</name>
    <dbReference type="NCBI Taxonomy" id="756499"/>
    <lineage>
        <taxon>Bacteria</taxon>
        <taxon>Bacillati</taxon>
        <taxon>Bacillota</taxon>
        <taxon>Clostridia</taxon>
        <taxon>Eubacteriales</taxon>
        <taxon>Desulfitobacteriaceae</taxon>
        <taxon>Desulfitobacterium</taxon>
    </lineage>
</organism>
<dbReference type="SUPFAM" id="SSF140500">
    <property type="entry name" value="BAS1536-like"/>
    <property type="match status" value="1"/>
</dbReference>
<protein>
    <submittedName>
        <fullName evidence="1">Spo0E like sporulation regulatory protein</fullName>
    </submittedName>
</protein>
<dbReference type="GO" id="GO:0046983">
    <property type="term" value="F:protein dimerization activity"/>
    <property type="evidence" value="ECO:0007669"/>
    <property type="project" value="InterPro"/>
</dbReference>
<proteinExistence type="predicted"/>
<dbReference type="HOGENOM" id="CLU_189149_1_1_9"/>